<evidence type="ECO:0000313" key="1">
    <source>
        <dbReference type="EMBL" id="OGE18787.1"/>
    </source>
</evidence>
<dbReference type="Gene3D" id="3.75.10.10">
    <property type="entry name" value="L-arginine/glycine Amidinotransferase, Chain A"/>
    <property type="match status" value="1"/>
</dbReference>
<dbReference type="Proteomes" id="UP000176336">
    <property type="component" value="Unassembled WGS sequence"/>
</dbReference>
<dbReference type="SUPFAM" id="SSF55909">
    <property type="entry name" value="Pentein"/>
    <property type="match status" value="1"/>
</dbReference>
<protein>
    <recommendedName>
        <fullName evidence="3">Amidinotransferase</fullName>
    </recommendedName>
</protein>
<name>A0A1F5IR22_9BACT</name>
<dbReference type="PANTHER" id="PTHR43224">
    <property type="entry name" value="AMIDINOTRANSFERASE"/>
    <property type="match status" value="1"/>
</dbReference>
<dbReference type="PIRSF" id="PIRSF028188">
    <property type="entry name" value="Amdntrnsf_FN0238"/>
    <property type="match status" value="1"/>
</dbReference>
<dbReference type="NCBIfam" id="NF046062">
    <property type="entry name" value="citrull_CtlX"/>
    <property type="match status" value="1"/>
</dbReference>
<dbReference type="PANTHER" id="PTHR43224:SF1">
    <property type="entry name" value="AMIDINOTRANSFERASE"/>
    <property type="match status" value="1"/>
</dbReference>
<proteinExistence type="predicted"/>
<dbReference type="Pfam" id="PF19420">
    <property type="entry name" value="DDAH_eukar"/>
    <property type="match status" value="1"/>
</dbReference>
<comment type="caution">
    <text evidence="1">The sequence shown here is derived from an EMBL/GenBank/DDBJ whole genome shotgun (WGS) entry which is preliminary data.</text>
</comment>
<reference evidence="1 2" key="1">
    <citation type="journal article" date="2016" name="Nat. Commun.">
        <title>Thousands of microbial genomes shed light on interconnected biogeochemical processes in an aquifer system.</title>
        <authorList>
            <person name="Anantharaman K."/>
            <person name="Brown C.T."/>
            <person name="Hug L.A."/>
            <person name="Sharon I."/>
            <person name="Castelle C.J."/>
            <person name="Probst A.J."/>
            <person name="Thomas B.C."/>
            <person name="Singh A."/>
            <person name="Wilkins M.J."/>
            <person name="Karaoz U."/>
            <person name="Brodie E.L."/>
            <person name="Williams K.H."/>
            <person name="Hubbard S.S."/>
            <person name="Banfield J.F."/>
        </authorList>
    </citation>
    <scope>NUCLEOTIDE SEQUENCE [LARGE SCALE GENOMIC DNA]</scope>
</reference>
<evidence type="ECO:0000313" key="2">
    <source>
        <dbReference type="Proteomes" id="UP000176336"/>
    </source>
</evidence>
<dbReference type="EMBL" id="MFCR01000010">
    <property type="protein sequence ID" value="OGE18787.1"/>
    <property type="molecule type" value="Genomic_DNA"/>
</dbReference>
<sequence>MPLSTRLAQLTDTVLMISPDSFGFNDQTASTNAFQNNLPADSKDKPRNKALSEFHDSVDLLRRNGIRVAICPSKTNVATLDAVFPNNWISFHNEVKGINTVLYPMLAPNRRVERQLDAVEQTLGITIDPSTVLDLTHYEKLGHFLEGTGSLIFDRKRKVVFAHESARTSFRVLDDFCDQTGYRPVKFHAQDEGGKPIYHTNVVMSIGEGFSVVCLEAVQDRRERSAVKGALSELDLEIINITLDQLHAFCGNILEVQSVSKENKIIMSIIAFGAFTEDQRKKLMSYGDIILFNIPTIETIGGGSARCMLAEVFHKEEQTK</sequence>
<dbReference type="InterPro" id="IPR014541">
    <property type="entry name" value="Amdntrnsf_FN0238"/>
</dbReference>
<gene>
    <name evidence="1" type="ORF">A2871_01950</name>
</gene>
<organism evidence="1 2">
    <name type="scientific">Candidatus Daviesbacteria bacterium RIFCSPHIGHO2_01_FULL_41_23</name>
    <dbReference type="NCBI Taxonomy" id="1797764"/>
    <lineage>
        <taxon>Bacteria</taxon>
        <taxon>Candidatus Daviesiibacteriota</taxon>
    </lineage>
</organism>
<dbReference type="AlphaFoldDB" id="A0A1F5IR22"/>
<evidence type="ECO:0008006" key="3">
    <source>
        <dbReference type="Google" id="ProtNLM"/>
    </source>
</evidence>
<accession>A0A1F5IR22</accession>